<dbReference type="EMBL" id="LQXD01000206">
    <property type="protein sequence ID" value="OIJ03798.1"/>
    <property type="molecule type" value="Genomic_DNA"/>
</dbReference>
<reference evidence="3 4" key="2">
    <citation type="journal article" date="2017" name="Genome Announc.">
        <title>Draft Genome Sequences of Four Alkaliphilic Bacteria Belonging to the Anaerobacillus Genus.</title>
        <authorList>
            <person name="Bassil N.M."/>
            <person name="Lloyd J.R."/>
        </authorList>
    </citation>
    <scope>NUCLEOTIDE SEQUENCE [LARGE SCALE GENOMIC DNA]</scope>
    <source>
        <strain evidence="3 4">NB2006</strain>
    </source>
</reference>
<proteinExistence type="predicted"/>
<dbReference type="OrthoDB" id="2737184at2"/>
<evidence type="ECO:0000313" key="3">
    <source>
        <dbReference type="EMBL" id="QOY36414.1"/>
    </source>
</evidence>
<evidence type="ECO:0000313" key="4">
    <source>
        <dbReference type="Proteomes" id="UP000180175"/>
    </source>
</evidence>
<name>A0A1S2KUF7_9BACI</name>
<dbReference type="AlphaFoldDB" id="A0A1S2KUF7"/>
<reference evidence="2 4" key="1">
    <citation type="submission" date="2016-10" db="EMBL/GenBank/DDBJ databases">
        <title>Draft genome sequences of four alkaliphilic bacteria belonging to the Anaerobacillus genus.</title>
        <authorList>
            <person name="Bassil N.M."/>
            <person name="Lloyd J.R."/>
        </authorList>
    </citation>
    <scope>NUCLEOTIDE SEQUENCE [LARGE SCALE GENOMIC DNA]</scope>
    <source>
        <strain evidence="2 4">NB2006</strain>
    </source>
</reference>
<dbReference type="RefSeq" id="WP_071319457.1">
    <property type="nucleotide sequence ID" value="NZ_CP063356.2"/>
</dbReference>
<reference evidence="3" key="4">
    <citation type="submission" date="2020-10" db="EMBL/GenBank/DDBJ databases">
        <authorList>
            <person name="Bassil N.M."/>
            <person name="Lloyd J.R."/>
        </authorList>
    </citation>
    <scope>NUCLEOTIDE SEQUENCE</scope>
    <source>
        <strain evidence="3">NB2006</strain>
    </source>
</reference>
<feature type="region of interest" description="Disordered" evidence="1">
    <location>
        <begin position="17"/>
        <end position="60"/>
    </location>
</feature>
<sequence>MSEQNDKKKISLQDAIKQQLENKKANQGSAKGSGNWSNATKSLKSQQTKKINNQRKRQGV</sequence>
<feature type="compositionally biased region" description="Polar residues" evidence="1">
    <location>
        <begin position="25"/>
        <end position="51"/>
    </location>
</feature>
<dbReference type="Proteomes" id="UP000180175">
    <property type="component" value="Chromosome"/>
</dbReference>
<dbReference type="EMBL" id="CP063356">
    <property type="protein sequence ID" value="QOY36414.1"/>
    <property type="molecule type" value="Genomic_DNA"/>
</dbReference>
<accession>A0A1S2KUF7</accession>
<organism evidence="2 4">
    <name type="scientific">Anaerobacillus isosaccharinicus</name>
    <dbReference type="NCBI Taxonomy" id="1532552"/>
    <lineage>
        <taxon>Bacteria</taxon>
        <taxon>Bacillati</taxon>
        <taxon>Bacillota</taxon>
        <taxon>Bacilli</taxon>
        <taxon>Bacillales</taxon>
        <taxon>Bacillaceae</taxon>
        <taxon>Anaerobacillus</taxon>
    </lineage>
</organism>
<evidence type="ECO:0000313" key="2">
    <source>
        <dbReference type="EMBL" id="OIJ03798.1"/>
    </source>
</evidence>
<keyword evidence="4" id="KW-1185">Reference proteome</keyword>
<evidence type="ECO:0000256" key="1">
    <source>
        <dbReference type="SAM" id="MobiDB-lite"/>
    </source>
</evidence>
<dbReference type="KEGG" id="aia:AWH56_001590"/>
<protein>
    <submittedName>
        <fullName evidence="2">Uncharacterized protein</fullName>
    </submittedName>
</protein>
<reference evidence="3 4" key="3">
    <citation type="journal article" date="2019" name="Int. J. Syst. Evol. Microbiol.">
        <title>Anaerobacillus isosaccharinicus sp. nov., an alkaliphilic bacterium which degrades isosaccharinic acid.</title>
        <authorList>
            <person name="Bassil N.M."/>
            <person name="Lloyd J.R."/>
        </authorList>
    </citation>
    <scope>NUCLEOTIDE SEQUENCE [LARGE SCALE GENOMIC DNA]</scope>
    <source>
        <strain evidence="3 4">NB2006</strain>
    </source>
</reference>
<gene>
    <name evidence="3" type="ORF">AWH56_001590</name>
    <name evidence="2" type="ORF">AWH56_24045</name>
</gene>